<keyword evidence="3" id="KW-1185">Reference proteome</keyword>
<name>A0ABR6HSG6_9RHOB</name>
<sequence>MRIIVRDPLNQLRSNHFLSCSHALATAYRNLPALSVPYSGNSQAYTKEIETAQRPRLTHGKLSRSVSLRTIPRASPLYDSGRFRVRPAITYGGLFPSLTQLPTRGGPAPHPGQTLGRSPDRRWNGLGAGILTPYCRLQARAFSSGEPLARAAAHPAVIRCWRPENGLGSARKGDRLRRRSLIWFPENATHPIGASRPDRCNSSNWEPLAVPATTKDRTIPFNISILSLPVKAGSAELGCLPESRSTRHNPWPTHRPKPGVIATQKHPRSNLAFETDRLDADPISRVASCKS</sequence>
<evidence type="ECO:0000313" key="2">
    <source>
        <dbReference type="EMBL" id="MBB3713375.1"/>
    </source>
</evidence>
<protein>
    <submittedName>
        <fullName evidence="2">Uncharacterized protein</fullName>
    </submittedName>
</protein>
<proteinExistence type="predicted"/>
<feature type="region of interest" description="Disordered" evidence="1">
    <location>
        <begin position="241"/>
        <end position="260"/>
    </location>
</feature>
<dbReference type="Proteomes" id="UP000576152">
    <property type="component" value="Unassembled WGS sequence"/>
</dbReference>
<reference evidence="2 3" key="1">
    <citation type="submission" date="2020-08" db="EMBL/GenBank/DDBJ databases">
        <title>Genomic Encyclopedia of Type Strains, Phase III (KMG-III): the genomes of soil and plant-associated and newly described type strains.</title>
        <authorList>
            <person name="Whitman W."/>
        </authorList>
    </citation>
    <scope>NUCLEOTIDE SEQUENCE [LARGE SCALE GENOMIC DNA]</scope>
    <source>
        <strain evidence="2 3">CECT 8572</strain>
    </source>
</reference>
<comment type="caution">
    <text evidence="2">The sequence shown here is derived from an EMBL/GenBank/DDBJ whole genome shotgun (WGS) entry which is preliminary data.</text>
</comment>
<organism evidence="2 3">
    <name type="scientific">Limimaricola variabilis</name>
    <dbReference type="NCBI Taxonomy" id="1492771"/>
    <lineage>
        <taxon>Bacteria</taxon>
        <taxon>Pseudomonadati</taxon>
        <taxon>Pseudomonadota</taxon>
        <taxon>Alphaproteobacteria</taxon>
        <taxon>Rhodobacterales</taxon>
        <taxon>Paracoccaceae</taxon>
        <taxon>Limimaricola</taxon>
    </lineage>
</organism>
<feature type="region of interest" description="Disordered" evidence="1">
    <location>
        <begin position="100"/>
        <end position="121"/>
    </location>
</feature>
<accession>A0ABR6HSG6</accession>
<gene>
    <name evidence="2" type="ORF">FHS00_002979</name>
</gene>
<evidence type="ECO:0000256" key="1">
    <source>
        <dbReference type="SAM" id="MobiDB-lite"/>
    </source>
</evidence>
<dbReference type="EMBL" id="JACIBX010000014">
    <property type="protein sequence ID" value="MBB3713375.1"/>
    <property type="molecule type" value="Genomic_DNA"/>
</dbReference>
<evidence type="ECO:0000313" key="3">
    <source>
        <dbReference type="Proteomes" id="UP000576152"/>
    </source>
</evidence>